<evidence type="ECO:0000313" key="8">
    <source>
        <dbReference type="Proteomes" id="UP000053328"/>
    </source>
</evidence>
<dbReference type="Gene3D" id="3.60.130.10">
    <property type="entry name" value="Clavaminate synthase-like"/>
    <property type="match status" value="1"/>
</dbReference>
<feature type="domain" description="TauD/TfdA-like" evidence="6">
    <location>
        <begin position="17"/>
        <end position="300"/>
    </location>
</feature>
<dbReference type="Pfam" id="PF02668">
    <property type="entry name" value="TauD"/>
    <property type="match status" value="1"/>
</dbReference>
<accession>A0A0D2BLJ1</accession>
<dbReference type="InterPro" id="IPR042098">
    <property type="entry name" value="TauD-like_sf"/>
</dbReference>
<proteinExistence type="inferred from homology"/>
<dbReference type="InterPro" id="IPR003819">
    <property type="entry name" value="TauD/TfdA-like"/>
</dbReference>
<keyword evidence="5" id="KW-0408">Iron</keyword>
<keyword evidence="8" id="KW-1185">Reference proteome</keyword>
<dbReference type="PANTHER" id="PTHR43779">
    <property type="entry name" value="DIOXYGENASE RV0097-RELATED"/>
    <property type="match status" value="1"/>
</dbReference>
<dbReference type="PANTHER" id="PTHR43779:SF3">
    <property type="entry name" value="(3R)-3-[(CARBOXYMETHYL)AMINO]FATTY ACID OXYGENASE_DECARBOXYLASE"/>
    <property type="match status" value="1"/>
</dbReference>
<evidence type="ECO:0000259" key="6">
    <source>
        <dbReference type="Pfam" id="PF02668"/>
    </source>
</evidence>
<evidence type="ECO:0000256" key="5">
    <source>
        <dbReference type="ARBA" id="ARBA00023004"/>
    </source>
</evidence>
<sequence length="322" mass="36635">MPGILSNPKADFDHIIVKRLHPTFAAELSGVDFSKPLSDDLFREILAAVTEYGVVVFRHTSLTDESHLEFARKFGELDDVKPYVKAGRPNRLKYDELFDVSNVEVDGTVLDPESARGQANKGNHLFHVDSSFNPRRAGYSLLLAHELPPPGMGGHTEFADTRTAYDDLPSELKEQLKTHNYIAAHSTHHSRKLASPEYFAHMDPRDYPMGRHYLLQRHEASGRMNLYIASHVHHIEGLEPEKSQELFDRLYDHAKSDKYTVEIEWVSAGDLVIWDNTCTMHRAVGGPFLRKYRRDMRRATVHDSSSQAWGLNEHSDVRVGLP</sequence>
<dbReference type="VEuPathDB" id="FungiDB:PV08_00007"/>
<dbReference type="InterPro" id="IPR051178">
    <property type="entry name" value="TfdA_dioxygenase"/>
</dbReference>
<gene>
    <name evidence="7" type="ORF">PV08_00007</name>
</gene>
<evidence type="ECO:0000256" key="1">
    <source>
        <dbReference type="ARBA" id="ARBA00005896"/>
    </source>
</evidence>
<comment type="similarity">
    <text evidence="1">Belongs to the TfdA dioxygenase family.</text>
</comment>
<protein>
    <recommendedName>
        <fullName evidence="6">TauD/TfdA-like domain-containing protein</fullName>
    </recommendedName>
</protein>
<evidence type="ECO:0000256" key="3">
    <source>
        <dbReference type="ARBA" id="ARBA00022964"/>
    </source>
</evidence>
<dbReference type="Proteomes" id="UP000053328">
    <property type="component" value="Unassembled WGS sequence"/>
</dbReference>
<dbReference type="RefSeq" id="XP_016239651.1">
    <property type="nucleotide sequence ID" value="XM_016374375.1"/>
</dbReference>
<dbReference type="AlphaFoldDB" id="A0A0D2BLJ1"/>
<keyword evidence="4" id="KW-0560">Oxidoreductase</keyword>
<dbReference type="SUPFAM" id="SSF51197">
    <property type="entry name" value="Clavaminate synthase-like"/>
    <property type="match status" value="1"/>
</dbReference>
<dbReference type="HOGENOM" id="CLU_036005_2_0_1"/>
<keyword evidence="2" id="KW-0479">Metal-binding</keyword>
<organism evidence="7 8">
    <name type="scientific">Exophiala spinifera</name>
    <dbReference type="NCBI Taxonomy" id="91928"/>
    <lineage>
        <taxon>Eukaryota</taxon>
        <taxon>Fungi</taxon>
        <taxon>Dikarya</taxon>
        <taxon>Ascomycota</taxon>
        <taxon>Pezizomycotina</taxon>
        <taxon>Eurotiomycetes</taxon>
        <taxon>Chaetothyriomycetidae</taxon>
        <taxon>Chaetothyriales</taxon>
        <taxon>Herpotrichiellaceae</taxon>
        <taxon>Exophiala</taxon>
    </lineage>
</organism>
<dbReference type="OrthoDB" id="5818554at2759"/>
<keyword evidence="3" id="KW-0223">Dioxygenase</keyword>
<dbReference type="GO" id="GO:0046872">
    <property type="term" value="F:metal ion binding"/>
    <property type="evidence" value="ECO:0007669"/>
    <property type="project" value="UniProtKB-KW"/>
</dbReference>
<evidence type="ECO:0000313" key="7">
    <source>
        <dbReference type="EMBL" id="KIW19435.1"/>
    </source>
</evidence>
<evidence type="ECO:0000256" key="2">
    <source>
        <dbReference type="ARBA" id="ARBA00022723"/>
    </source>
</evidence>
<dbReference type="EMBL" id="KN847492">
    <property type="protein sequence ID" value="KIW19435.1"/>
    <property type="molecule type" value="Genomic_DNA"/>
</dbReference>
<dbReference type="GO" id="GO:0051213">
    <property type="term" value="F:dioxygenase activity"/>
    <property type="evidence" value="ECO:0007669"/>
    <property type="project" value="UniProtKB-KW"/>
</dbReference>
<evidence type="ECO:0000256" key="4">
    <source>
        <dbReference type="ARBA" id="ARBA00023002"/>
    </source>
</evidence>
<reference evidence="7 8" key="1">
    <citation type="submission" date="2015-01" db="EMBL/GenBank/DDBJ databases">
        <title>The Genome Sequence of Exophiala spinifera CBS89968.</title>
        <authorList>
            <consortium name="The Broad Institute Genomics Platform"/>
            <person name="Cuomo C."/>
            <person name="de Hoog S."/>
            <person name="Gorbushina A."/>
            <person name="Stielow B."/>
            <person name="Teixiera M."/>
            <person name="Abouelleil A."/>
            <person name="Chapman S.B."/>
            <person name="Priest M."/>
            <person name="Young S.K."/>
            <person name="Wortman J."/>
            <person name="Nusbaum C."/>
            <person name="Birren B."/>
        </authorList>
    </citation>
    <scope>NUCLEOTIDE SEQUENCE [LARGE SCALE GENOMIC DNA]</scope>
    <source>
        <strain evidence="7 8">CBS 89968</strain>
    </source>
</reference>
<name>A0A0D2BLJ1_9EURO</name>
<dbReference type="GeneID" id="27327090"/>